<evidence type="ECO:0000259" key="3">
    <source>
        <dbReference type="Pfam" id="PF00685"/>
    </source>
</evidence>
<dbReference type="Pfam" id="PF00685">
    <property type="entry name" value="Sulfotransfer_1"/>
    <property type="match status" value="1"/>
</dbReference>
<reference evidence="4 5" key="1">
    <citation type="journal article" date="2016" name="Nat. Commun.">
        <title>Thousands of microbial genomes shed light on interconnected biogeochemical processes in an aquifer system.</title>
        <authorList>
            <person name="Anantharaman K."/>
            <person name="Brown C.T."/>
            <person name="Hug L.A."/>
            <person name="Sharon I."/>
            <person name="Castelle C.J."/>
            <person name="Probst A.J."/>
            <person name="Thomas B.C."/>
            <person name="Singh A."/>
            <person name="Wilkins M.J."/>
            <person name="Karaoz U."/>
            <person name="Brodie E.L."/>
            <person name="Williams K.H."/>
            <person name="Hubbard S.S."/>
            <person name="Banfield J.F."/>
        </authorList>
    </citation>
    <scope>NUCLEOTIDE SEQUENCE [LARGE SCALE GENOMIC DNA]</scope>
</reference>
<gene>
    <name evidence="4" type="ORF">A3J56_02020</name>
</gene>
<dbReference type="Gene3D" id="3.40.50.300">
    <property type="entry name" value="P-loop containing nucleotide triphosphate hydrolases"/>
    <property type="match status" value="1"/>
</dbReference>
<dbReference type="EMBL" id="MFHQ01000008">
    <property type="protein sequence ID" value="OGF74697.1"/>
    <property type="molecule type" value="Genomic_DNA"/>
</dbReference>
<dbReference type="InterPro" id="IPR037359">
    <property type="entry name" value="NST/OST"/>
</dbReference>
<accession>A0A1F5WGH5</accession>
<sequence>MKNDFKIDFVGIAAAKSGTTWLAHMLDAHPQICVSEPKEVCYFNRELNSSETIKQKGLAGPFLNKNRDKPISWYANHFSHCRVGSIIGEYSPVYFYDPEAPYAIKRAFPGVKLIVALRNPIERAYSEYWMFRSSFKIEERPFDEAVRETGTMYIRKGLYSEQLARYFNLFPRSRIHIIFYDDIRKNPKDVMRKLYAFLGVDDAFAPKEIGGVSNYAKESRIKGSVEFMNKTVAFLSARNLSWIVRFLRIIKFNKAFLRIITKKINYPPMSEETREYLRGVFREDIKKLENLLCVDLSRWD</sequence>
<dbReference type="STRING" id="1798338.A3J56_02020"/>
<protein>
    <recommendedName>
        <fullName evidence="3">Sulfotransferase domain-containing protein</fullName>
    </recommendedName>
</protein>
<dbReference type="InterPro" id="IPR000863">
    <property type="entry name" value="Sulfotransferase_dom"/>
</dbReference>
<dbReference type="Proteomes" id="UP000178406">
    <property type="component" value="Unassembled WGS sequence"/>
</dbReference>
<evidence type="ECO:0000256" key="1">
    <source>
        <dbReference type="ARBA" id="ARBA00022679"/>
    </source>
</evidence>
<dbReference type="InterPro" id="IPR027417">
    <property type="entry name" value="P-loop_NTPase"/>
</dbReference>
<evidence type="ECO:0000256" key="2">
    <source>
        <dbReference type="ARBA" id="ARBA00023180"/>
    </source>
</evidence>
<name>A0A1F5WGH5_9BACT</name>
<feature type="domain" description="Sulfotransferase" evidence="3">
    <location>
        <begin position="10"/>
        <end position="201"/>
    </location>
</feature>
<dbReference type="AlphaFoldDB" id="A0A1F5WGH5"/>
<comment type="caution">
    <text evidence="4">The sequence shown here is derived from an EMBL/GenBank/DDBJ whole genome shotgun (WGS) entry which is preliminary data.</text>
</comment>
<dbReference type="SUPFAM" id="SSF52540">
    <property type="entry name" value="P-loop containing nucleoside triphosphate hydrolases"/>
    <property type="match status" value="1"/>
</dbReference>
<dbReference type="PANTHER" id="PTHR10605">
    <property type="entry name" value="HEPARAN SULFATE SULFOTRANSFERASE"/>
    <property type="match status" value="1"/>
</dbReference>
<proteinExistence type="predicted"/>
<keyword evidence="2" id="KW-0325">Glycoprotein</keyword>
<keyword evidence="1" id="KW-0808">Transferase</keyword>
<evidence type="ECO:0000313" key="5">
    <source>
        <dbReference type="Proteomes" id="UP000178406"/>
    </source>
</evidence>
<dbReference type="GO" id="GO:0008146">
    <property type="term" value="F:sulfotransferase activity"/>
    <property type="evidence" value="ECO:0007669"/>
    <property type="project" value="InterPro"/>
</dbReference>
<evidence type="ECO:0000313" key="4">
    <source>
        <dbReference type="EMBL" id="OGF74697.1"/>
    </source>
</evidence>
<dbReference type="PANTHER" id="PTHR10605:SF56">
    <property type="entry name" value="BIFUNCTIONAL HEPARAN SULFATE N-DEACETYLASE_N-SULFOTRANSFERASE"/>
    <property type="match status" value="1"/>
</dbReference>
<organism evidence="4 5">
    <name type="scientific">Candidatus Giovannonibacteria bacterium RIFCSPHIGHO2_02_FULL_46_20</name>
    <dbReference type="NCBI Taxonomy" id="1798338"/>
    <lineage>
        <taxon>Bacteria</taxon>
        <taxon>Candidatus Giovannoniibacteriota</taxon>
    </lineage>
</organism>